<organism evidence="4 5">
    <name type="scientific">Aspergillus niger</name>
    <dbReference type="NCBI Taxonomy" id="5061"/>
    <lineage>
        <taxon>Eukaryota</taxon>
        <taxon>Fungi</taxon>
        <taxon>Dikarya</taxon>
        <taxon>Ascomycota</taxon>
        <taxon>Pezizomycotina</taxon>
        <taxon>Eurotiomycetes</taxon>
        <taxon>Eurotiomycetidae</taxon>
        <taxon>Eurotiales</taxon>
        <taxon>Aspergillaceae</taxon>
        <taxon>Aspergillus</taxon>
        <taxon>Aspergillus subgen. Circumdati</taxon>
    </lineage>
</organism>
<dbReference type="SUPFAM" id="SSF51735">
    <property type="entry name" value="NAD(P)-binding Rossmann-fold domains"/>
    <property type="match status" value="1"/>
</dbReference>
<sequence length="345" mass="38098">MFSPVLPAGCLVVVTGVNGYVGSHVAEKLLQQGYMVRGTVRNITRCQWLLKLFEEKYGKGKFELAMVEDMARDGAYDQAVKGASGIVHVAAILQAGSDPNLAIPPVLAGIRGILQSAAREESMRRFVLTSSAIAVLEPTLLKETVTVDMWNDRAVERAWAPPPYLESRSMDVYAASKVLGEKEMWSWVAREKPHFVANSVIPPVVLGKPLSTKDQGYPSTSAIPVTMLENDTAAMAAFINHFPPYFFVHVEDVARLHVAALIQPEVVNERLFAFAGPFNRNDILDILQKLFPKRELAPKAPGLLNNESEIQPAKRAEEVLQEIWGTGFRNLDTAVRDTLKDYLGK</sequence>
<dbReference type="GO" id="GO:0016616">
    <property type="term" value="F:oxidoreductase activity, acting on the CH-OH group of donors, NAD or NADP as acceptor"/>
    <property type="evidence" value="ECO:0007669"/>
    <property type="project" value="TreeGrafter"/>
</dbReference>
<evidence type="ECO:0000313" key="5">
    <source>
        <dbReference type="Proteomes" id="UP000068243"/>
    </source>
</evidence>
<evidence type="ECO:0000256" key="1">
    <source>
        <dbReference type="ARBA" id="ARBA00023002"/>
    </source>
</evidence>
<dbReference type="VEuPathDB" id="FungiDB:An14g06930"/>
<dbReference type="PANTHER" id="PTHR10366:SF562">
    <property type="entry name" value="ALDEHYDE REDUCTASE II (AFU_ORTHOLOGUE AFUA_1G11360)"/>
    <property type="match status" value="1"/>
</dbReference>
<proteinExistence type="inferred from homology"/>
<dbReference type="OrthoDB" id="2735536at2759"/>
<dbReference type="VEuPathDB" id="FungiDB:ASPNIDRAFT2_1181440"/>
<dbReference type="InterPro" id="IPR050425">
    <property type="entry name" value="NAD(P)_dehydrat-like"/>
</dbReference>
<protein>
    <recommendedName>
        <fullName evidence="3">NAD-dependent epimerase/dehydratase domain-containing protein</fullName>
    </recommendedName>
</protein>
<accession>A0A117E4F8</accession>
<dbReference type="EMBL" id="BCMY01000024">
    <property type="protein sequence ID" value="GAQ47031.1"/>
    <property type="molecule type" value="Genomic_DNA"/>
</dbReference>
<name>A0A117E4F8_ASPNG</name>
<dbReference type="VEuPathDB" id="FungiDB:M747DRAFT_327142"/>
<dbReference type="InterPro" id="IPR001509">
    <property type="entry name" value="Epimerase_deHydtase"/>
</dbReference>
<dbReference type="VEuPathDB" id="FungiDB:ATCC64974_5640"/>
<evidence type="ECO:0000259" key="3">
    <source>
        <dbReference type="Pfam" id="PF01370"/>
    </source>
</evidence>
<keyword evidence="1" id="KW-0560">Oxidoreductase</keyword>
<comment type="caution">
    <text evidence="4">The sequence shown here is derived from an EMBL/GenBank/DDBJ whole genome shotgun (WGS) entry which is preliminary data.</text>
</comment>
<dbReference type="PANTHER" id="PTHR10366">
    <property type="entry name" value="NAD DEPENDENT EPIMERASE/DEHYDRATASE"/>
    <property type="match status" value="1"/>
</dbReference>
<dbReference type="InterPro" id="IPR036291">
    <property type="entry name" value="NAD(P)-bd_dom_sf"/>
</dbReference>
<dbReference type="Proteomes" id="UP000068243">
    <property type="component" value="Unassembled WGS sequence"/>
</dbReference>
<dbReference type="Pfam" id="PF01370">
    <property type="entry name" value="Epimerase"/>
    <property type="match status" value="1"/>
</dbReference>
<evidence type="ECO:0000313" key="4">
    <source>
        <dbReference type="EMBL" id="GAQ47031.1"/>
    </source>
</evidence>
<feature type="domain" description="NAD-dependent epimerase/dehydratase" evidence="3">
    <location>
        <begin position="12"/>
        <end position="266"/>
    </location>
</feature>
<reference evidence="5" key="1">
    <citation type="journal article" date="2016" name="Genome Announc.">
        <title>Draft genome sequence of Aspergillus niger strain An76.</title>
        <authorList>
            <person name="Gong W."/>
            <person name="Cheng Z."/>
            <person name="Zhang H."/>
            <person name="Liu L."/>
            <person name="Gao P."/>
            <person name="Wang L."/>
        </authorList>
    </citation>
    <scope>NUCLEOTIDE SEQUENCE [LARGE SCALE GENOMIC DNA]</scope>
    <source>
        <strain evidence="5">An76</strain>
    </source>
</reference>
<dbReference type="Gene3D" id="3.40.50.720">
    <property type="entry name" value="NAD(P)-binding Rossmann-like Domain"/>
    <property type="match status" value="1"/>
</dbReference>
<comment type="similarity">
    <text evidence="2">Belongs to the NAD(P)-dependent epimerase/dehydratase family. Dihydroflavonol-4-reductase subfamily.</text>
</comment>
<gene>
    <name evidence="4" type="ORF">ABL_09692</name>
</gene>
<dbReference type="OMA" id="IKHVQRF"/>
<evidence type="ECO:0000256" key="2">
    <source>
        <dbReference type="ARBA" id="ARBA00023445"/>
    </source>
</evidence>
<dbReference type="AlphaFoldDB" id="A0A117E4F8"/>